<sequence length="557" mass="58394">MTRRPALVLAATLLALLLTACAGLPTSGPVNAGRPVTEEEGDSDVAFVPAGPSRGATPAQIVEGFIAAGSGTRNNWETAQQFLTPDFRATWRPQAGVTVYRAGERALAEPAEGEIVLTIAPEATVDATGAYDVAGEGQITIGFRLERVRDEWRIAEAPDGVILDENRFRSVFRSYELMYFDPSWRFLVPDLRWFPTTNAATRIAEALVDGAPSPWLAGSVVSAFSADAGLAQRSVPVRSGVAQVSLESSARQLEPAVLDRMQTQLQESLAGAGIPEVDMLVDDQVLTAEPVNVASTRIDSRPLVLTADAFGFLSGTQVEEILSLSAAVRSVDAAAIEVAASRSTAAVQTPTGAVLRVETGAAPTEIDSRPGLVAPTVDTLNYIWTVPSGSPDAVVAIGADGAWREIADAWPGATRISAMRVSRDGARIAAVSRDGVRPSLWVAGIVRDADGVPVALGERRLLAVLPGDGVGLAWGDETSLALSYTDGGQTFVLEQPVGGPGTALRAPDGITTVAGGNQPGGVRLRDVDGELYVQRGASWQDQFSGVRVLATQQGTPR</sequence>
<reference evidence="5 6" key="1">
    <citation type="submission" date="2019-08" db="EMBL/GenBank/DDBJ databases">
        <authorList>
            <person name="Dong K."/>
        </authorList>
    </citation>
    <scope>NUCLEOTIDE SEQUENCE [LARGE SCALE GENOMIC DNA]</scope>
    <source>
        <strain evidence="5 6">K-1</strain>
    </source>
</reference>
<dbReference type="Pfam" id="PF10646">
    <property type="entry name" value="Germane"/>
    <property type="match status" value="1"/>
</dbReference>
<evidence type="ECO:0000259" key="4">
    <source>
        <dbReference type="Pfam" id="PF25976"/>
    </source>
</evidence>
<dbReference type="RefSeq" id="WP_147050229.1">
    <property type="nucleotide sequence ID" value="NZ_BKAH01000005.1"/>
</dbReference>
<dbReference type="Proteomes" id="UP000321949">
    <property type="component" value="Unassembled WGS sequence"/>
</dbReference>
<dbReference type="InterPro" id="IPR059026">
    <property type="entry name" value="LpqB_N"/>
</dbReference>
<feature type="chain" id="PRO_5039127627" evidence="1">
    <location>
        <begin position="23"/>
        <end position="557"/>
    </location>
</feature>
<keyword evidence="6" id="KW-1185">Reference proteome</keyword>
<organism evidence="5 6">
    <name type="scientific">Microbacterium saccharophilum</name>
    <dbReference type="NCBI Taxonomy" id="1213358"/>
    <lineage>
        <taxon>Bacteria</taxon>
        <taxon>Bacillati</taxon>
        <taxon>Actinomycetota</taxon>
        <taxon>Actinomycetes</taxon>
        <taxon>Micrococcales</taxon>
        <taxon>Microbacteriaceae</taxon>
        <taxon>Microbacterium</taxon>
    </lineage>
</organism>
<evidence type="ECO:0000259" key="3">
    <source>
        <dbReference type="Pfam" id="PF10647"/>
    </source>
</evidence>
<evidence type="ECO:0000313" key="5">
    <source>
        <dbReference type="EMBL" id="TXK15673.1"/>
    </source>
</evidence>
<keyword evidence="1" id="KW-0732">Signal</keyword>
<feature type="domain" description="Lipoprotein LpqB N-terminal" evidence="4">
    <location>
        <begin position="51"/>
        <end position="169"/>
    </location>
</feature>
<evidence type="ECO:0000256" key="1">
    <source>
        <dbReference type="SAM" id="SignalP"/>
    </source>
</evidence>
<comment type="caution">
    <text evidence="5">The sequence shown here is derived from an EMBL/GenBank/DDBJ whole genome shotgun (WGS) entry which is preliminary data.</text>
</comment>
<name>A0A5C8IBA4_9MICO</name>
<evidence type="ECO:0000259" key="2">
    <source>
        <dbReference type="Pfam" id="PF10646"/>
    </source>
</evidence>
<proteinExistence type="predicted"/>
<dbReference type="InterPro" id="IPR019606">
    <property type="entry name" value="GerMN"/>
</dbReference>
<dbReference type="EMBL" id="VRSX01000001">
    <property type="protein sequence ID" value="TXK15673.1"/>
    <property type="molecule type" value="Genomic_DNA"/>
</dbReference>
<gene>
    <name evidence="5" type="ORF">FVP74_04630</name>
</gene>
<feature type="domain" description="Lipoprotein LpqB C-terminal" evidence="3">
    <location>
        <begin position="315"/>
        <end position="543"/>
    </location>
</feature>
<protein>
    <submittedName>
        <fullName evidence="5">Uncharacterized protein</fullName>
    </submittedName>
</protein>
<evidence type="ECO:0000313" key="6">
    <source>
        <dbReference type="Proteomes" id="UP000321949"/>
    </source>
</evidence>
<dbReference type="InterPro" id="IPR018910">
    <property type="entry name" value="LpqB_C"/>
</dbReference>
<dbReference type="Pfam" id="PF10647">
    <property type="entry name" value="Gmad1"/>
    <property type="match status" value="1"/>
</dbReference>
<dbReference type="Pfam" id="PF25976">
    <property type="entry name" value="LpqB_N"/>
    <property type="match status" value="1"/>
</dbReference>
<dbReference type="OrthoDB" id="3226781at2"/>
<dbReference type="AlphaFoldDB" id="A0A5C8IBA4"/>
<feature type="domain" description="GerMN" evidence="2">
    <location>
        <begin position="179"/>
        <end position="286"/>
    </location>
</feature>
<dbReference type="PROSITE" id="PS51257">
    <property type="entry name" value="PROKAR_LIPOPROTEIN"/>
    <property type="match status" value="1"/>
</dbReference>
<feature type="signal peptide" evidence="1">
    <location>
        <begin position="1"/>
        <end position="22"/>
    </location>
</feature>
<accession>A0A5C8IBA4</accession>